<comment type="subcellular location">
    <subcellularLocation>
        <location evidence="2">Cytoplasm</location>
    </subcellularLocation>
    <subcellularLocation>
        <location evidence="1">Membrane</location>
        <topology evidence="1">Multi-pass membrane protein</topology>
    </subcellularLocation>
</comment>
<feature type="transmembrane region" description="Helical" evidence="11">
    <location>
        <begin position="127"/>
        <end position="147"/>
    </location>
</feature>
<sequence length="1003" mass="112956">MHNGNKSKDVRNGSSSVVHVPVYDQGSQDTTYTHQGCIGARHITTFMLFLGMANAYVMRTNMSVAIVAMVNHSALSVSPEIMDDECDREIELEGNKSWVIELANSTKKSYIDSSDGEFVWDAIEQGYLLSSFFYGYVLTQIPFGILAKRYGSKYFLGIGMLINSVFGLLGPIVPCTHALLAKWIPPNERSRMGAFVYAGAQFGTVISMPLSGLLSEYGFSGGWPSIFYVFGTVGAIWSLLFLVTVYESPDEHPHIADDERKYITSSVWGSAGVSSPPVPWRAILRSMPFWAILVAHMGQNYGYETLMTELPTFMKQVLRFDIKQTRKIVNAIGQYGPAIALIAASYTGCNADLTVALLTIGVGLNGGIYSGFKVNHLDISPRFAGILMSFTNCLANLAGLLAPMTAGYVINERPTQAAWRVVFMISSGVYIVCSTIYLIFGSGVRQPWDDPSHDEPQEDSKDPEKALPTSNRRVETCPGIALDCHFVTCITETSRHFVTCITEASRQIVSGFFRLLNLEEVNPHLHGGRVEKHLGNTPLSSPDRDSNLDLPVLGGRAHTTGASALIKYATSKKIDKIENERRESEYFSKYYEEGKKGKDDPKQSYSVIPKFYYKLPREEDVLAQKLREEARAIFLQRRGKQLLNNTELKALWVLLDKHHSPPHSDEEQMINYQDFLHVANLGGPKCRSYFTPTVFAKLQGGDPYGRVSIMALFNYVMRKVWYHQTRIGLSLYDVIGQGYLREVDLENYILELIPTLPQLDGLEKSFHSFYVCTAVRKFLFFLDPLRTGRVRIQDILACSFLDDLLELRDVDMPKDLQDSNWFSAPSALRVYGQYLNLDKDHNGMLNKEELAGYGTGTLTRAFMDRVFQECLTYDGEMDYKTYLDFVLAMENRQEPQSLHYLFRILDVDGKGYLDTFCLNYFFRAIQEQMRVHGQEPILFEDVKDEVFDMVKPANPAWITLQDLVNCGQGDTVVTILIDLNGFWTYENREAMAADTGDPAPDLM</sequence>
<feature type="transmembrane region" description="Helical" evidence="11">
    <location>
        <begin position="384"/>
        <end position="411"/>
    </location>
</feature>
<dbReference type="FunFam" id="1.10.238.10:FF:000091">
    <property type="entry name" value="Serine/threonine-protein phosphatase 2A regulatory subunit B'' subunit gamma"/>
    <property type="match status" value="1"/>
</dbReference>
<dbReference type="Gene3D" id="1.10.238.10">
    <property type="entry name" value="EF-hand"/>
    <property type="match status" value="1"/>
</dbReference>
<dbReference type="GO" id="GO:0035303">
    <property type="term" value="P:regulation of dephosphorylation"/>
    <property type="evidence" value="ECO:0007669"/>
    <property type="project" value="InterPro"/>
</dbReference>
<evidence type="ECO:0000256" key="9">
    <source>
        <dbReference type="ARBA" id="ARBA00023136"/>
    </source>
</evidence>
<dbReference type="PANTHER" id="PTHR12085:SF3">
    <property type="entry name" value="SERINE_THREONINE-PROTEIN PHOSPHATASE 2A REGULATORY SUBUNIT B'' SUBUNIT GAMMA"/>
    <property type="match status" value="1"/>
</dbReference>
<feature type="compositionally biased region" description="Basic and acidic residues" evidence="10">
    <location>
        <begin position="449"/>
        <end position="465"/>
    </location>
</feature>
<evidence type="ECO:0000256" key="7">
    <source>
        <dbReference type="ARBA" id="ARBA00022847"/>
    </source>
</evidence>
<reference evidence="12" key="1">
    <citation type="submission" date="2020-11" db="EMBL/GenBank/DDBJ databases">
        <authorList>
            <person name="Tran Van P."/>
        </authorList>
    </citation>
    <scope>NUCLEOTIDE SEQUENCE</scope>
</reference>
<dbReference type="GO" id="GO:0005819">
    <property type="term" value="C:spindle"/>
    <property type="evidence" value="ECO:0007669"/>
    <property type="project" value="TreeGrafter"/>
</dbReference>
<dbReference type="EMBL" id="OD567541">
    <property type="protein sequence ID" value="CAD7445831.1"/>
    <property type="molecule type" value="Genomic_DNA"/>
</dbReference>
<dbReference type="InterPro" id="IPR036259">
    <property type="entry name" value="MFS_trans_sf"/>
</dbReference>
<organism evidence="12">
    <name type="scientific">Timema bartmani</name>
    <dbReference type="NCBI Taxonomy" id="61472"/>
    <lineage>
        <taxon>Eukaryota</taxon>
        <taxon>Metazoa</taxon>
        <taxon>Ecdysozoa</taxon>
        <taxon>Arthropoda</taxon>
        <taxon>Hexapoda</taxon>
        <taxon>Insecta</taxon>
        <taxon>Pterygota</taxon>
        <taxon>Neoptera</taxon>
        <taxon>Polyneoptera</taxon>
        <taxon>Phasmatodea</taxon>
        <taxon>Timematodea</taxon>
        <taxon>Timematoidea</taxon>
        <taxon>Timematidae</taxon>
        <taxon>Timema</taxon>
    </lineage>
</organism>
<dbReference type="SUPFAM" id="SSF103473">
    <property type="entry name" value="MFS general substrate transporter"/>
    <property type="match status" value="1"/>
</dbReference>
<feature type="transmembrane region" description="Helical" evidence="11">
    <location>
        <begin position="353"/>
        <end position="372"/>
    </location>
</feature>
<dbReference type="GO" id="GO:0000226">
    <property type="term" value="P:microtubule cytoskeleton organization"/>
    <property type="evidence" value="ECO:0007669"/>
    <property type="project" value="TreeGrafter"/>
</dbReference>
<evidence type="ECO:0008006" key="13">
    <source>
        <dbReference type="Google" id="ProtNLM"/>
    </source>
</evidence>
<evidence type="ECO:0000256" key="11">
    <source>
        <dbReference type="SAM" id="Phobius"/>
    </source>
</evidence>
<keyword evidence="4" id="KW-0963">Cytoplasm</keyword>
<dbReference type="InterPro" id="IPR011992">
    <property type="entry name" value="EF-hand-dom_pair"/>
</dbReference>
<evidence type="ECO:0000256" key="10">
    <source>
        <dbReference type="SAM" id="MobiDB-lite"/>
    </source>
</evidence>
<proteinExistence type="predicted"/>
<dbReference type="SUPFAM" id="SSF47473">
    <property type="entry name" value="EF-hand"/>
    <property type="match status" value="1"/>
</dbReference>
<dbReference type="FunFam" id="1.20.1250.20:FF:000003">
    <property type="entry name" value="Solute carrier family 17 member 3"/>
    <property type="match status" value="1"/>
</dbReference>
<keyword evidence="9 11" id="KW-0472">Membrane</keyword>
<dbReference type="InterPro" id="IPR018247">
    <property type="entry name" value="EF_Hand_1_Ca_BS"/>
</dbReference>
<feature type="region of interest" description="Disordered" evidence="10">
    <location>
        <begin position="449"/>
        <end position="470"/>
    </location>
</feature>
<evidence type="ECO:0000256" key="1">
    <source>
        <dbReference type="ARBA" id="ARBA00004141"/>
    </source>
</evidence>
<dbReference type="GO" id="GO:0030865">
    <property type="term" value="P:cortical cytoskeleton organization"/>
    <property type="evidence" value="ECO:0007669"/>
    <property type="project" value="TreeGrafter"/>
</dbReference>
<protein>
    <recommendedName>
        <fullName evidence="13">Serine/threonine-protein phosphatase 2A regulatory subunit B'' subunit gamma</fullName>
    </recommendedName>
</protein>
<dbReference type="CDD" id="cd17318">
    <property type="entry name" value="MFS_SLC17"/>
    <property type="match status" value="1"/>
</dbReference>
<accession>A0A7R9I439</accession>
<dbReference type="InterPro" id="IPR039865">
    <property type="entry name" value="PPP2R3C"/>
</dbReference>
<evidence type="ECO:0000256" key="2">
    <source>
        <dbReference type="ARBA" id="ARBA00004496"/>
    </source>
</evidence>
<keyword evidence="7" id="KW-0769">Symport</keyword>
<dbReference type="PANTHER" id="PTHR12085">
    <property type="entry name" value="SERINE/THREONINE-PROTEIN PHOSPHATASE 2A REGULATORY SUBUNIT B'' SUBUNIT GAMMA"/>
    <property type="match status" value="1"/>
</dbReference>
<feature type="transmembrane region" description="Helical" evidence="11">
    <location>
        <begin position="417"/>
        <end position="440"/>
    </location>
</feature>
<evidence type="ECO:0000256" key="8">
    <source>
        <dbReference type="ARBA" id="ARBA00022989"/>
    </source>
</evidence>
<gene>
    <name evidence="12" type="ORF">TBIB3V08_LOCUS8175</name>
</gene>
<dbReference type="Pfam" id="PF07690">
    <property type="entry name" value="MFS_1"/>
    <property type="match status" value="1"/>
</dbReference>
<dbReference type="PROSITE" id="PS00018">
    <property type="entry name" value="EF_HAND_1"/>
    <property type="match status" value="1"/>
</dbReference>
<evidence type="ECO:0000256" key="4">
    <source>
        <dbReference type="ARBA" id="ARBA00022490"/>
    </source>
</evidence>
<keyword evidence="6" id="KW-0106">Calcium</keyword>
<feature type="transmembrane region" description="Helical" evidence="11">
    <location>
        <begin position="226"/>
        <end position="246"/>
    </location>
</feature>
<evidence type="ECO:0000256" key="5">
    <source>
        <dbReference type="ARBA" id="ARBA00022692"/>
    </source>
</evidence>
<dbReference type="GO" id="GO:0015293">
    <property type="term" value="F:symporter activity"/>
    <property type="evidence" value="ECO:0007669"/>
    <property type="project" value="UniProtKB-KW"/>
</dbReference>
<dbReference type="GO" id="GO:0016020">
    <property type="term" value="C:membrane"/>
    <property type="evidence" value="ECO:0007669"/>
    <property type="project" value="UniProtKB-SubCell"/>
</dbReference>
<evidence type="ECO:0000256" key="6">
    <source>
        <dbReference type="ARBA" id="ARBA00022837"/>
    </source>
</evidence>
<dbReference type="GO" id="GO:0005737">
    <property type="term" value="C:cytoplasm"/>
    <property type="evidence" value="ECO:0007669"/>
    <property type="project" value="UniProtKB-SubCell"/>
</dbReference>
<keyword evidence="3" id="KW-0813">Transport</keyword>
<feature type="transmembrane region" description="Helical" evidence="11">
    <location>
        <begin position="154"/>
        <end position="174"/>
    </location>
</feature>
<name>A0A7R9I439_9NEOP</name>
<feature type="transmembrane region" description="Helical" evidence="11">
    <location>
        <begin position="194"/>
        <end position="214"/>
    </location>
</feature>
<evidence type="ECO:0000256" key="3">
    <source>
        <dbReference type="ARBA" id="ARBA00022448"/>
    </source>
</evidence>
<dbReference type="GO" id="GO:0005813">
    <property type="term" value="C:centrosome"/>
    <property type="evidence" value="ECO:0007669"/>
    <property type="project" value="TreeGrafter"/>
</dbReference>
<dbReference type="InterPro" id="IPR011701">
    <property type="entry name" value="MFS"/>
</dbReference>
<evidence type="ECO:0000313" key="12">
    <source>
        <dbReference type="EMBL" id="CAD7445831.1"/>
    </source>
</evidence>
<keyword evidence="8 11" id="KW-1133">Transmembrane helix</keyword>
<dbReference type="Gene3D" id="1.20.1250.20">
    <property type="entry name" value="MFS general substrate transporter like domains"/>
    <property type="match status" value="3"/>
</dbReference>
<dbReference type="AlphaFoldDB" id="A0A7R9I439"/>
<dbReference type="CDD" id="cd21505">
    <property type="entry name" value="PPP2R3C"/>
    <property type="match status" value="1"/>
</dbReference>
<keyword evidence="5 11" id="KW-0812">Transmembrane</keyword>